<keyword evidence="2 8" id="KW-0597">Phosphoprotein</keyword>
<dbReference type="AlphaFoldDB" id="A0A923RLB5"/>
<dbReference type="InterPro" id="IPR039420">
    <property type="entry name" value="WalR-like"/>
</dbReference>
<dbReference type="EMBL" id="JACOOR010000002">
    <property type="protein sequence ID" value="MBC5659049.1"/>
    <property type="molecule type" value="Genomic_DNA"/>
</dbReference>
<dbReference type="GO" id="GO:0032993">
    <property type="term" value="C:protein-DNA complex"/>
    <property type="evidence" value="ECO:0007669"/>
    <property type="project" value="TreeGrafter"/>
</dbReference>
<dbReference type="PROSITE" id="PS51755">
    <property type="entry name" value="OMPR_PHOB"/>
    <property type="match status" value="1"/>
</dbReference>
<evidence type="ECO:0000259" key="11">
    <source>
        <dbReference type="PROSITE" id="PS51755"/>
    </source>
</evidence>
<evidence type="ECO:0000313" key="13">
    <source>
        <dbReference type="Proteomes" id="UP000649345"/>
    </source>
</evidence>
<dbReference type="Gene3D" id="6.10.250.690">
    <property type="match status" value="1"/>
</dbReference>
<dbReference type="InterPro" id="IPR011006">
    <property type="entry name" value="CheY-like_superfamily"/>
</dbReference>
<gene>
    <name evidence="12" type="ORF">H8S44_04595</name>
</gene>
<feature type="DNA-binding region" description="OmpR/PhoB-type" evidence="9">
    <location>
        <begin position="122"/>
        <end position="217"/>
    </location>
</feature>
<evidence type="ECO:0000256" key="7">
    <source>
        <dbReference type="ARBA" id="ARBA00024867"/>
    </source>
</evidence>
<comment type="caution">
    <text evidence="12">The sequence shown here is derived from an EMBL/GenBank/DDBJ whole genome shotgun (WGS) entry which is preliminary data.</text>
</comment>
<evidence type="ECO:0000256" key="3">
    <source>
        <dbReference type="ARBA" id="ARBA00023012"/>
    </source>
</evidence>
<evidence type="ECO:0000313" key="12">
    <source>
        <dbReference type="EMBL" id="MBC5659049.1"/>
    </source>
</evidence>
<evidence type="ECO:0000256" key="8">
    <source>
        <dbReference type="PROSITE-ProRule" id="PRU00169"/>
    </source>
</evidence>
<keyword evidence="6" id="KW-0804">Transcription</keyword>
<dbReference type="PROSITE" id="PS50110">
    <property type="entry name" value="RESPONSE_REGULATORY"/>
    <property type="match status" value="1"/>
</dbReference>
<dbReference type="CDD" id="cd00383">
    <property type="entry name" value="trans_reg_C"/>
    <property type="match status" value="1"/>
</dbReference>
<dbReference type="RefSeq" id="WP_186873075.1">
    <property type="nucleotide sequence ID" value="NZ_JACOOR010000002.1"/>
</dbReference>
<evidence type="ECO:0000256" key="9">
    <source>
        <dbReference type="PROSITE-ProRule" id="PRU01091"/>
    </source>
</evidence>
<keyword evidence="3" id="KW-0902">Two-component regulatory system</keyword>
<name>A0A923RLB5_9FIRM</name>
<dbReference type="SUPFAM" id="SSF52172">
    <property type="entry name" value="CheY-like"/>
    <property type="match status" value="1"/>
</dbReference>
<keyword evidence="4" id="KW-0805">Transcription regulation</keyword>
<dbReference type="GO" id="GO:0006355">
    <property type="term" value="P:regulation of DNA-templated transcription"/>
    <property type="evidence" value="ECO:0007669"/>
    <property type="project" value="InterPro"/>
</dbReference>
<dbReference type="GO" id="GO:0000976">
    <property type="term" value="F:transcription cis-regulatory region binding"/>
    <property type="evidence" value="ECO:0007669"/>
    <property type="project" value="TreeGrafter"/>
</dbReference>
<dbReference type="SMART" id="SM00862">
    <property type="entry name" value="Trans_reg_C"/>
    <property type="match status" value="1"/>
</dbReference>
<dbReference type="GO" id="GO:0005829">
    <property type="term" value="C:cytosol"/>
    <property type="evidence" value="ECO:0007669"/>
    <property type="project" value="TreeGrafter"/>
</dbReference>
<organism evidence="12 13">
    <name type="scientific">Anaerosacchariphilus hominis</name>
    <dbReference type="NCBI Taxonomy" id="2763017"/>
    <lineage>
        <taxon>Bacteria</taxon>
        <taxon>Bacillati</taxon>
        <taxon>Bacillota</taxon>
        <taxon>Clostridia</taxon>
        <taxon>Lachnospirales</taxon>
        <taxon>Lachnospiraceae</taxon>
        <taxon>Anaerosacchariphilus</taxon>
    </lineage>
</organism>
<proteinExistence type="predicted"/>
<feature type="modified residue" description="4-aspartylphosphate" evidence="8">
    <location>
        <position position="52"/>
    </location>
</feature>
<keyword evidence="13" id="KW-1185">Reference proteome</keyword>
<accession>A0A923RLB5</accession>
<reference evidence="12" key="1">
    <citation type="submission" date="2020-08" db="EMBL/GenBank/DDBJ databases">
        <title>Genome public.</title>
        <authorList>
            <person name="Liu C."/>
            <person name="Sun Q."/>
        </authorList>
    </citation>
    <scope>NUCLEOTIDE SEQUENCE</scope>
    <source>
        <strain evidence="12">NSJ-68</strain>
    </source>
</reference>
<evidence type="ECO:0000256" key="1">
    <source>
        <dbReference type="ARBA" id="ARBA00018672"/>
    </source>
</evidence>
<dbReference type="SMART" id="SM00448">
    <property type="entry name" value="REC"/>
    <property type="match status" value="1"/>
</dbReference>
<dbReference type="FunFam" id="3.40.50.2300:FF:000001">
    <property type="entry name" value="DNA-binding response regulator PhoB"/>
    <property type="match status" value="1"/>
</dbReference>
<dbReference type="Pfam" id="PF00072">
    <property type="entry name" value="Response_reg"/>
    <property type="match status" value="1"/>
</dbReference>
<evidence type="ECO:0000256" key="6">
    <source>
        <dbReference type="ARBA" id="ARBA00023163"/>
    </source>
</evidence>
<comment type="function">
    <text evidence="7">May play the central regulatory role in sporulation. It may be an element of the effector pathway responsible for the activation of sporulation genes in response to nutritional stress. Spo0A may act in concert with spo0H (a sigma factor) to control the expression of some genes that are critical to the sporulation process.</text>
</comment>
<dbReference type="Gene3D" id="3.40.50.2300">
    <property type="match status" value="1"/>
</dbReference>
<evidence type="ECO:0000256" key="4">
    <source>
        <dbReference type="ARBA" id="ARBA00023015"/>
    </source>
</evidence>
<dbReference type="Proteomes" id="UP000649345">
    <property type="component" value="Unassembled WGS sequence"/>
</dbReference>
<dbReference type="Gene3D" id="1.10.10.10">
    <property type="entry name" value="Winged helix-like DNA-binding domain superfamily/Winged helix DNA-binding domain"/>
    <property type="match status" value="1"/>
</dbReference>
<dbReference type="GO" id="GO:0000156">
    <property type="term" value="F:phosphorelay response regulator activity"/>
    <property type="evidence" value="ECO:0007669"/>
    <property type="project" value="TreeGrafter"/>
</dbReference>
<dbReference type="CDD" id="cd17574">
    <property type="entry name" value="REC_OmpR"/>
    <property type="match status" value="1"/>
</dbReference>
<feature type="domain" description="Response regulatory" evidence="10">
    <location>
        <begin position="3"/>
        <end position="115"/>
    </location>
</feature>
<protein>
    <recommendedName>
        <fullName evidence="1">Stage 0 sporulation protein A homolog</fullName>
    </recommendedName>
</protein>
<evidence type="ECO:0000256" key="5">
    <source>
        <dbReference type="ARBA" id="ARBA00023125"/>
    </source>
</evidence>
<dbReference type="InterPro" id="IPR036388">
    <property type="entry name" value="WH-like_DNA-bd_sf"/>
</dbReference>
<dbReference type="Pfam" id="PF00486">
    <property type="entry name" value="Trans_reg_C"/>
    <property type="match status" value="1"/>
</dbReference>
<sequence length="220" mass="25232">MIRILVVEDEHSISNLIKVNLTRAGYDCDCVYDGLTAVDALDQKPYDLVLLDIMLPGADGYEVMDYITPLEIPVIFLTAKASVKDRVKGLRMGADDYLTKPFEIIELLARVETVLRRYHKTEQVLTEGDLVIDTASRTVMKQGEPVSLTKKEFDLLLLFVRNKNIALYRETIYERIWGGEYLGDSRTVDLHVQRMRKKVGWEDRIVTVYKVGYRLKGDTP</sequence>
<dbReference type="PANTHER" id="PTHR48111">
    <property type="entry name" value="REGULATOR OF RPOS"/>
    <property type="match status" value="1"/>
</dbReference>
<keyword evidence="5 9" id="KW-0238">DNA-binding</keyword>
<evidence type="ECO:0000259" key="10">
    <source>
        <dbReference type="PROSITE" id="PS50110"/>
    </source>
</evidence>
<dbReference type="PANTHER" id="PTHR48111:SF1">
    <property type="entry name" value="TWO-COMPONENT RESPONSE REGULATOR ORR33"/>
    <property type="match status" value="1"/>
</dbReference>
<feature type="domain" description="OmpR/PhoB-type" evidence="11">
    <location>
        <begin position="122"/>
        <end position="217"/>
    </location>
</feature>
<dbReference type="InterPro" id="IPR001789">
    <property type="entry name" value="Sig_transdc_resp-reg_receiver"/>
</dbReference>
<evidence type="ECO:0000256" key="2">
    <source>
        <dbReference type="ARBA" id="ARBA00022553"/>
    </source>
</evidence>
<dbReference type="InterPro" id="IPR001867">
    <property type="entry name" value="OmpR/PhoB-type_DNA-bd"/>
</dbReference>